<dbReference type="Proteomes" id="UP001150924">
    <property type="component" value="Unassembled WGS sequence"/>
</dbReference>
<dbReference type="InterPro" id="IPR001789">
    <property type="entry name" value="Sig_transdc_resp-reg_receiver"/>
</dbReference>
<dbReference type="RefSeq" id="WP_267765648.1">
    <property type="nucleotide sequence ID" value="NZ_JAPNKE010000002.1"/>
</dbReference>
<dbReference type="Pfam" id="PF00072">
    <property type="entry name" value="Response_reg"/>
    <property type="match status" value="1"/>
</dbReference>
<dbReference type="SMART" id="SM00448">
    <property type="entry name" value="REC"/>
    <property type="match status" value="1"/>
</dbReference>
<organism evidence="5 6">
    <name type="scientific">Nannocystis pusilla</name>
    <dbReference type="NCBI Taxonomy" id="889268"/>
    <lineage>
        <taxon>Bacteria</taxon>
        <taxon>Pseudomonadati</taxon>
        <taxon>Myxococcota</taxon>
        <taxon>Polyangia</taxon>
        <taxon>Nannocystales</taxon>
        <taxon>Nannocystaceae</taxon>
        <taxon>Nannocystis</taxon>
    </lineage>
</organism>
<dbReference type="GO" id="GO:0032993">
    <property type="term" value="C:protein-DNA complex"/>
    <property type="evidence" value="ECO:0007669"/>
    <property type="project" value="TreeGrafter"/>
</dbReference>
<dbReference type="SUPFAM" id="SSF52172">
    <property type="entry name" value="CheY-like"/>
    <property type="match status" value="1"/>
</dbReference>
<evidence type="ECO:0000313" key="5">
    <source>
        <dbReference type="EMBL" id="MCY1004115.1"/>
    </source>
</evidence>
<dbReference type="PROSITE" id="PS50110">
    <property type="entry name" value="RESPONSE_REGULATORY"/>
    <property type="match status" value="1"/>
</dbReference>
<dbReference type="GO" id="GO:0000156">
    <property type="term" value="F:phosphorelay response regulator activity"/>
    <property type="evidence" value="ECO:0007669"/>
    <property type="project" value="TreeGrafter"/>
</dbReference>
<dbReference type="GO" id="GO:0006355">
    <property type="term" value="P:regulation of DNA-templated transcription"/>
    <property type="evidence" value="ECO:0007669"/>
    <property type="project" value="TreeGrafter"/>
</dbReference>
<dbReference type="GO" id="GO:0005829">
    <property type="term" value="C:cytosol"/>
    <property type="evidence" value="ECO:0007669"/>
    <property type="project" value="TreeGrafter"/>
</dbReference>
<name>A0A9X3EI30_9BACT</name>
<proteinExistence type="predicted"/>
<evidence type="ECO:0000313" key="6">
    <source>
        <dbReference type="Proteomes" id="UP001150924"/>
    </source>
</evidence>
<dbReference type="Gene3D" id="3.40.50.2300">
    <property type="match status" value="1"/>
</dbReference>
<dbReference type="PANTHER" id="PTHR48111">
    <property type="entry name" value="REGULATOR OF RPOS"/>
    <property type="match status" value="1"/>
</dbReference>
<evidence type="ECO:0000256" key="3">
    <source>
        <dbReference type="SAM" id="MobiDB-lite"/>
    </source>
</evidence>
<feature type="domain" description="Response regulatory" evidence="4">
    <location>
        <begin position="5"/>
        <end position="122"/>
    </location>
</feature>
<reference evidence="5" key="1">
    <citation type="submission" date="2022-11" db="EMBL/GenBank/DDBJ databases">
        <title>Minimal conservation of predation-associated metabolite biosynthetic gene clusters underscores biosynthetic potential of Myxococcota including descriptions for ten novel species: Archangium lansinium sp. nov., Myxococcus landrumus sp. nov., Nannocystis bai.</title>
        <authorList>
            <person name="Ahearne A."/>
            <person name="Stevens C."/>
            <person name="Phillips K."/>
        </authorList>
    </citation>
    <scope>NUCLEOTIDE SEQUENCE</scope>
    <source>
        <strain evidence="5">Na p29</strain>
    </source>
</reference>
<feature type="modified residue" description="4-aspartylphosphate" evidence="2">
    <location>
        <position position="56"/>
    </location>
</feature>
<feature type="region of interest" description="Disordered" evidence="3">
    <location>
        <begin position="104"/>
        <end position="129"/>
    </location>
</feature>
<dbReference type="InterPro" id="IPR011006">
    <property type="entry name" value="CheY-like_superfamily"/>
</dbReference>
<keyword evidence="1" id="KW-0238">DNA-binding</keyword>
<evidence type="ECO:0000259" key="4">
    <source>
        <dbReference type="PROSITE" id="PS50110"/>
    </source>
</evidence>
<sequence>MTALRVVIADDEPLARSRLRALLADHADVVIAAEAEDADAALQAIRSERPDLVLLDVEMPGLGGVALARRLHMTPAPLIVFVTAYADHAVDAFRNRRHRLSFKTVRRGSSGDRAHSRAGGAGGPARARG</sequence>
<keyword evidence="6" id="KW-1185">Reference proteome</keyword>
<evidence type="ECO:0000256" key="2">
    <source>
        <dbReference type="PROSITE-ProRule" id="PRU00169"/>
    </source>
</evidence>
<accession>A0A9X3EI30</accession>
<evidence type="ECO:0000256" key="1">
    <source>
        <dbReference type="ARBA" id="ARBA00023125"/>
    </source>
</evidence>
<dbReference type="GO" id="GO:0000976">
    <property type="term" value="F:transcription cis-regulatory region binding"/>
    <property type="evidence" value="ECO:0007669"/>
    <property type="project" value="TreeGrafter"/>
</dbReference>
<dbReference type="EMBL" id="JAPNKE010000002">
    <property type="protein sequence ID" value="MCY1004115.1"/>
    <property type="molecule type" value="Genomic_DNA"/>
</dbReference>
<gene>
    <name evidence="5" type="ORF">OV079_00740</name>
</gene>
<comment type="caution">
    <text evidence="5">The sequence shown here is derived from an EMBL/GenBank/DDBJ whole genome shotgun (WGS) entry which is preliminary data.</text>
</comment>
<keyword evidence="2" id="KW-0597">Phosphoprotein</keyword>
<dbReference type="AlphaFoldDB" id="A0A9X3EI30"/>
<protein>
    <submittedName>
        <fullName evidence="5">Response regulator</fullName>
    </submittedName>
</protein>
<dbReference type="PANTHER" id="PTHR48111:SF69">
    <property type="entry name" value="RESPONSE REGULATOR RECEIVER"/>
    <property type="match status" value="1"/>
</dbReference>
<dbReference type="InterPro" id="IPR039420">
    <property type="entry name" value="WalR-like"/>
</dbReference>